<dbReference type="PANTHER" id="PTHR33112:SF16">
    <property type="entry name" value="HETEROKARYON INCOMPATIBILITY DOMAIN-CONTAINING PROTEIN"/>
    <property type="match status" value="1"/>
</dbReference>
<proteinExistence type="predicted"/>
<dbReference type="Proteomes" id="UP000799753">
    <property type="component" value="Unassembled WGS sequence"/>
</dbReference>
<keyword evidence="3" id="KW-1185">Reference proteome</keyword>
<gene>
    <name evidence="2" type="ORF">P280DRAFT_388268</name>
</gene>
<name>A0A6A6SKH9_9PLEO</name>
<dbReference type="PANTHER" id="PTHR33112">
    <property type="entry name" value="DOMAIN PROTEIN, PUTATIVE-RELATED"/>
    <property type="match status" value="1"/>
</dbReference>
<evidence type="ECO:0000313" key="3">
    <source>
        <dbReference type="Proteomes" id="UP000799753"/>
    </source>
</evidence>
<feature type="domain" description="Heterokaryon incompatibility" evidence="1">
    <location>
        <begin position="7"/>
        <end position="46"/>
    </location>
</feature>
<evidence type="ECO:0000259" key="1">
    <source>
        <dbReference type="Pfam" id="PF06985"/>
    </source>
</evidence>
<reference evidence="2" key="1">
    <citation type="journal article" date="2020" name="Stud. Mycol.">
        <title>101 Dothideomycetes genomes: a test case for predicting lifestyles and emergence of pathogens.</title>
        <authorList>
            <person name="Haridas S."/>
            <person name="Albert R."/>
            <person name="Binder M."/>
            <person name="Bloem J."/>
            <person name="Labutti K."/>
            <person name="Salamov A."/>
            <person name="Andreopoulos B."/>
            <person name="Baker S."/>
            <person name="Barry K."/>
            <person name="Bills G."/>
            <person name="Bluhm B."/>
            <person name="Cannon C."/>
            <person name="Castanera R."/>
            <person name="Culley D."/>
            <person name="Daum C."/>
            <person name="Ezra D."/>
            <person name="Gonzalez J."/>
            <person name="Henrissat B."/>
            <person name="Kuo A."/>
            <person name="Liang C."/>
            <person name="Lipzen A."/>
            <person name="Lutzoni F."/>
            <person name="Magnuson J."/>
            <person name="Mondo S."/>
            <person name="Nolan M."/>
            <person name="Ohm R."/>
            <person name="Pangilinan J."/>
            <person name="Park H.-J."/>
            <person name="Ramirez L."/>
            <person name="Alfaro M."/>
            <person name="Sun H."/>
            <person name="Tritt A."/>
            <person name="Yoshinaga Y."/>
            <person name="Zwiers L.-H."/>
            <person name="Turgeon B."/>
            <person name="Goodwin S."/>
            <person name="Spatafora J."/>
            <person name="Crous P."/>
            <person name="Grigoriev I."/>
        </authorList>
    </citation>
    <scope>NUCLEOTIDE SEQUENCE</scope>
    <source>
        <strain evidence="2">CBS 473.64</strain>
    </source>
</reference>
<dbReference type="OrthoDB" id="2958217at2759"/>
<dbReference type="InterPro" id="IPR010730">
    <property type="entry name" value="HET"/>
</dbReference>
<organism evidence="2 3">
    <name type="scientific">Massarina eburnea CBS 473.64</name>
    <dbReference type="NCBI Taxonomy" id="1395130"/>
    <lineage>
        <taxon>Eukaryota</taxon>
        <taxon>Fungi</taxon>
        <taxon>Dikarya</taxon>
        <taxon>Ascomycota</taxon>
        <taxon>Pezizomycotina</taxon>
        <taxon>Dothideomycetes</taxon>
        <taxon>Pleosporomycetidae</taxon>
        <taxon>Pleosporales</taxon>
        <taxon>Massarineae</taxon>
        <taxon>Massarinaceae</taxon>
        <taxon>Massarina</taxon>
    </lineage>
</organism>
<dbReference type="Pfam" id="PF06985">
    <property type="entry name" value="HET"/>
    <property type="match status" value="1"/>
</dbReference>
<accession>A0A6A6SKH9</accession>
<dbReference type="EMBL" id="MU006776">
    <property type="protein sequence ID" value="KAF2646878.1"/>
    <property type="molecule type" value="Genomic_DNA"/>
</dbReference>
<dbReference type="AlphaFoldDB" id="A0A6A6SKH9"/>
<sequence>MFQSPEERLTSHRIKSLPRKFRDAINVTRQIGIRYIWIDALCIVQDPFED</sequence>
<protein>
    <submittedName>
        <fullName evidence="2">HET-domain-containing protein</fullName>
    </submittedName>
</protein>
<evidence type="ECO:0000313" key="2">
    <source>
        <dbReference type="EMBL" id="KAF2646878.1"/>
    </source>
</evidence>